<evidence type="ECO:0000256" key="1">
    <source>
        <dbReference type="SAM" id="MobiDB-lite"/>
    </source>
</evidence>
<dbReference type="SUPFAM" id="SSF52540">
    <property type="entry name" value="P-loop containing nucleoside triphosphate hydrolases"/>
    <property type="match status" value="1"/>
</dbReference>
<keyword evidence="3" id="KW-1185">Reference proteome</keyword>
<proteinExistence type="predicted"/>
<dbReference type="InterPro" id="IPR027417">
    <property type="entry name" value="P-loop_NTPase"/>
</dbReference>
<sequence>METDPHLQVIIATVALANGVHSSKIDDSLSIGMPSTLSQTEQQAGRASRSPEATGRAVIFVQKSDITKARKFMASMPAPASQQLQPQKKRGKKAPEDMDPAKAELLVETTCLNAARNRRWQNLPLDETDRDCIAAKRPLPCSLCARRANITISFPPSRPFLPFISDSVTGIKTNTNS</sequence>
<keyword evidence="2" id="KW-0378">Hydrolase</keyword>
<keyword evidence="2" id="KW-0067">ATP-binding</keyword>
<keyword evidence="2" id="KW-0347">Helicase</keyword>
<accession>A0A8H7CMA1</accession>
<evidence type="ECO:0000313" key="2">
    <source>
        <dbReference type="EMBL" id="KAF7341157.1"/>
    </source>
</evidence>
<dbReference type="EMBL" id="JACAZI010000018">
    <property type="protein sequence ID" value="KAF7341157.1"/>
    <property type="molecule type" value="Genomic_DNA"/>
</dbReference>
<organism evidence="2 3">
    <name type="scientific">Mycena venus</name>
    <dbReference type="NCBI Taxonomy" id="2733690"/>
    <lineage>
        <taxon>Eukaryota</taxon>
        <taxon>Fungi</taxon>
        <taxon>Dikarya</taxon>
        <taxon>Basidiomycota</taxon>
        <taxon>Agaricomycotina</taxon>
        <taxon>Agaricomycetes</taxon>
        <taxon>Agaricomycetidae</taxon>
        <taxon>Agaricales</taxon>
        <taxon>Marasmiineae</taxon>
        <taxon>Mycenaceae</taxon>
        <taxon>Mycena</taxon>
    </lineage>
</organism>
<comment type="caution">
    <text evidence="2">The sequence shown here is derived from an EMBL/GenBank/DDBJ whole genome shotgun (WGS) entry which is preliminary data.</text>
</comment>
<name>A0A8H7CMA1_9AGAR</name>
<gene>
    <name evidence="2" type="ORF">MVEN_01850500</name>
</gene>
<dbReference type="AlphaFoldDB" id="A0A8H7CMA1"/>
<dbReference type="GO" id="GO:0004386">
    <property type="term" value="F:helicase activity"/>
    <property type="evidence" value="ECO:0007669"/>
    <property type="project" value="UniProtKB-KW"/>
</dbReference>
<protein>
    <submittedName>
        <fullName evidence="2">ATP-dependent DNA helicase RecQ</fullName>
    </submittedName>
</protein>
<keyword evidence="2" id="KW-0547">Nucleotide-binding</keyword>
<evidence type="ECO:0000313" key="3">
    <source>
        <dbReference type="Proteomes" id="UP000620124"/>
    </source>
</evidence>
<feature type="compositionally biased region" description="Polar residues" evidence="1">
    <location>
        <begin position="33"/>
        <end position="45"/>
    </location>
</feature>
<feature type="region of interest" description="Disordered" evidence="1">
    <location>
        <begin position="75"/>
        <end position="97"/>
    </location>
</feature>
<dbReference type="Gene3D" id="3.40.50.300">
    <property type="entry name" value="P-loop containing nucleotide triphosphate hydrolases"/>
    <property type="match status" value="1"/>
</dbReference>
<reference evidence="2" key="1">
    <citation type="submission" date="2020-05" db="EMBL/GenBank/DDBJ databases">
        <title>Mycena genomes resolve the evolution of fungal bioluminescence.</title>
        <authorList>
            <person name="Tsai I.J."/>
        </authorList>
    </citation>
    <scope>NUCLEOTIDE SEQUENCE</scope>
    <source>
        <strain evidence="2">CCC161011</strain>
    </source>
</reference>
<dbReference type="OrthoDB" id="3260945at2759"/>
<feature type="region of interest" description="Disordered" evidence="1">
    <location>
        <begin position="31"/>
        <end position="55"/>
    </location>
</feature>
<dbReference type="Proteomes" id="UP000620124">
    <property type="component" value="Unassembled WGS sequence"/>
</dbReference>